<dbReference type="Pfam" id="PF03357">
    <property type="entry name" value="Snf7"/>
    <property type="match status" value="1"/>
</dbReference>
<evidence type="ECO:0000256" key="1">
    <source>
        <dbReference type="ARBA" id="ARBA00006190"/>
    </source>
</evidence>
<evidence type="ECO:0000313" key="3">
    <source>
        <dbReference type="WBParaSite" id="SSTP_0001190000.1"/>
    </source>
</evidence>
<evidence type="ECO:0000313" key="2">
    <source>
        <dbReference type="Proteomes" id="UP000035681"/>
    </source>
</evidence>
<dbReference type="WBParaSite" id="TCONS_00000664.p1">
    <property type="protein sequence ID" value="TCONS_00000664.p1"/>
    <property type="gene ID" value="XLOC_000646"/>
</dbReference>
<sequence>MVSKYVTTESCTKSKPFHPEQWEDDSMMSKMMSNLPNKNLNPSTYSSIMKFWYEAIEKYCITMEDPFISIPDLKHAFRRNNAIPASIKDVINELQNKQLIIDPNALSVQANKIISGKNIVTNLSWVAASVSYSLVGIYNWFVNGNNILENVEQCKYIHLPSLRKLSCQLMLKLKERQNTDVIHGPPELMSKEEFLSYSTSVTNFSEETLIAILNLWITEKFVTVGYSTNPKIEVLKFNEHFKSPSDTHYPVFQDIDASIYNLIMAIKTRENQINHIVEMNNKLKEQARICHLNKDKGGAIRKMKKYKSTELIIEKMESSKGKLEDILYNITLTKDNAKIVELMRYGNETMKNINKENGITIEKVDEIIDDIEGNIRDKEEVEDAISRLNTTPSIDDESLEEELKEIMKSDIDLKGTSIKGISNNALKRIGSESSLIPEKTRRIVFPRIPQNSPSLQRKIPLKATDFGM</sequence>
<dbReference type="Proteomes" id="UP000035681">
    <property type="component" value="Unplaced"/>
</dbReference>
<protein>
    <submittedName>
        <fullName evidence="3 4">Charged multivesicular body protein 7</fullName>
    </submittedName>
</protein>
<dbReference type="GO" id="GO:0006900">
    <property type="term" value="P:vesicle budding from membrane"/>
    <property type="evidence" value="ECO:0007669"/>
    <property type="project" value="TreeGrafter"/>
</dbReference>
<dbReference type="Pfam" id="PF25880">
    <property type="entry name" value="WHD_CHMP7_1st"/>
    <property type="match status" value="1"/>
</dbReference>
<dbReference type="STRING" id="6248.A0A0K0ER18"/>
<evidence type="ECO:0000313" key="4">
    <source>
        <dbReference type="WBParaSite" id="TCONS_00000664.p1"/>
    </source>
</evidence>
<dbReference type="GO" id="GO:0005771">
    <property type="term" value="C:multivesicular body"/>
    <property type="evidence" value="ECO:0007669"/>
    <property type="project" value="TreeGrafter"/>
</dbReference>
<keyword evidence="2" id="KW-1185">Reference proteome</keyword>
<dbReference type="GO" id="GO:0000815">
    <property type="term" value="C:ESCRT III complex"/>
    <property type="evidence" value="ECO:0007669"/>
    <property type="project" value="TreeGrafter"/>
</dbReference>
<dbReference type="AlphaFoldDB" id="A0A0K0ER18"/>
<organism evidence="3">
    <name type="scientific">Strongyloides stercoralis</name>
    <name type="common">Threadworm</name>
    <dbReference type="NCBI Taxonomy" id="6248"/>
    <lineage>
        <taxon>Eukaryota</taxon>
        <taxon>Metazoa</taxon>
        <taxon>Ecdysozoa</taxon>
        <taxon>Nematoda</taxon>
        <taxon>Chromadorea</taxon>
        <taxon>Rhabditida</taxon>
        <taxon>Tylenchina</taxon>
        <taxon>Panagrolaimomorpha</taxon>
        <taxon>Strongyloidoidea</taxon>
        <taxon>Strongyloididae</taxon>
        <taxon>Strongyloides</taxon>
    </lineage>
</organism>
<dbReference type="GO" id="GO:0032511">
    <property type="term" value="P:late endosome to vacuole transport via multivesicular body sorting pathway"/>
    <property type="evidence" value="ECO:0007669"/>
    <property type="project" value="TreeGrafter"/>
</dbReference>
<reference evidence="3" key="1">
    <citation type="submission" date="2015-08" db="UniProtKB">
        <authorList>
            <consortium name="WormBaseParasite"/>
        </authorList>
    </citation>
    <scope>IDENTIFICATION</scope>
</reference>
<dbReference type="GO" id="GO:0009898">
    <property type="term" value="C:cytoplasmic side of plasma membrane"/>
    <property type="evidence" value="ECO:0007669"/>
    <property type="project" value="TreeGrafter"/>
</dbReference>
<accession>A0A0K0ER18</accession>
<dbReference type="InterPro" id="IPR005024">
    <property type="entry name" value="Snf7_fam"/>
</dbReference>
<comment type="similarity">
    <text evidence="1">Belongs to the SNF7 family.</text>
</comment>
<dbReference type="PANTHER" id="PTHR22761:SF96">
    <property type="entry name" value="BCDNA.GH08385"/>
    <property type="match status" value="1"/>
</dbReference>
<dbReference type="PANTHER" id="PTHR22761">
    <property type="entry name" value="CHARGED MULTIVESICULAR BODY PROTEIN"/>
    <property type="match status" value="1"/>
</dbReference>
<proteinExistence type="inferred from homology"/>
<dbReference type="WBParaSite" id="SSTP_0001190000.1">
    <property type="protein sequence ID" value="SSTP_0001190000.1"/>
    <property type="gene ID" value="SSTP_0001190000"/>
</dbReference>
<name>A0A0K0ER18_STRER</name>